<dbReference type="RefSeq" id="WP_092469895.1">
    <property type="nucleotide sequence ID" value="NZ_FOOX01000003.1"/>
</dbReference>
<evidence type="ECO:0000313" key="3">
    <source>
        <dbReference type="Proteomes" id="UP000199337"/>
    </source>
</evidence>
<organism evidence="2 3">
    <name type="scientific">Desulfotruncus arcticus DSM 17038</name>
    <dbReference type="NCBI Taxonomy" id="1121424"/>
    <lineage>
        <taxon>Bacteria</taxon>
        <taxon>Bacillati</taxon>
        <taxon>Bacillota</taxon>
        <taxon>Clostridia</taxon>
        <taxon>Eubacteriales</taxon>
        <taxon>Desulfallaceae</taxon>
        <taxon>Desulfotruncus</taxon>
    </lineage>
</organism>
<dbReference type="STRING" id="341036.SAMN05660649_01333"/>
<dbReference type="SUPFAM" id="SSF56801">
    <property type="entry name" value="Acetyl-CoA synthetase-like"/>
    <property type="match status" value="1"/>
</dbReference>
<feature type="domain" description="AMP-dependent synthetase/ligase" evidence="1">
    <location>
        <begin position="104"/>
        <end position="298"/>
    </location>
</feature>
<keyword evidence="2" id="KW-0436">Ligase</keyword>
<sequence>MRITPLEDWVKQKIRGKDTGRGDGQTRLSREEIKKYQLAKLKETFSWARSRSAFYRKHLQDVEIQSLNDLGRVPFTTAGDLRRQGARFVCVSQSEISRVVTLQSSGTSGEPKRIFFTGGEQELIIDFFAHGMSTLVGAGDRVLILLPGRSPGSVGDLLSAALQRLGAASITHGPVLDAPATLRLIFEQKVTAIVGAPTQVLALARCCGDSNFSDQRPPARNVLLTTDHVPDAIKETLRNTWGCRVFNHYGMTEMGLGGGVECEAVAGYHLREADLYFEIINPVTGAPAPEGEAGEVVFTTLTRRGMPLIRYRTGDLARFIPEPCPCGTVLARMTPVRERLQGRIMLGHGEYLSMADLDEALFALPGLLDFRAVIGPGNLLQLEIKTNRMVSPPDALKAARRVVEYSGVVRRVRRKKIEFNLNVLEWQGDYLTGTAKRTIIDKREPALSQSGV</sequence>
<dbReference type="Gene3D" id="3.40.50.12780">
    <property type="entry name" value="N-terminal domain of ligase-like"/>
    <property type="match status" value="1"/>
</dbReference>
<protein>
    <submittedName>
        <fullName evidence="2">Phenylacetate-coenzyme A ligase PaaK, adenylate-forming domain family</fullName>
    </submittedName>
</protein>
<evidence type="ECO:0000313" key="2">
    <source>
        <dbReference type="EMBL" id="SFG30146.1"/>
    </source>
</evidence>
<dbReference type="Pfam" id="PF00501">
    <property type="entry name" value="AMP-binding"/>
    <property type="match status" value="1"/>
</dbReference>
<keyword evidence="3" id="KW-1185">Reference proteome</keyword>
<dbReference type="GO" id="GO:0016874">
    <property type="term" value="F:ligase activity"/>
    <property type="evidence" value="ECO:0007669"/>
    <property type="project" value="UniProtKB-KW"/>
</dbReference>
<reference evidence="3" key="1">
    <citation type="submission" date="2016-10" db="EMBL/GenBank/DDBJ databases">
        <authorList>
            <person name="Varghese N."/>
            <person name="Submissions S."/>
        </authorList>
    </citation>
    <scope>NUCLEOTIDE SEQUENCE [LARGE SCALE GENOMIC DNA]</scope>
    <source>
        <strain evidence="3">DSM 17038</strain>
    </source>
</reference>
<dbReference type="OrthoDB" id="580775at2"/>
<accession>A0A1I2QWT7</accession>
<dbReference type="PANTHER" id="PTHR43845">
    <property type="entry name" value="BLR5969 PROTEIN"/>
    <property type="match status" value="1"/>
</dbReference>
<dbReference type="InterPro" id="IPR042099">
    <property type="entry name" value="ANL_N_sf"/>
</dbReference>
<dbReference type="NCBIfam" id="NF045666">
    <property type="entry name" value="DVU1553_fam_AMP"/>
    <property type="match status" value="1"/>
</dbReference>
<dbReference type="PANTHER" id="PTHR43845:SF1">
    <property type="entry name" value="BLR5969 PROTEIN"/>
    <property type="match status" value="1"/>
</dbReference>
<proteinExistence type="predicted"/>
<dbReference type="AlphaFoldDB" id="A0A1I2QWT7"/>
<dbReference type="InterPro" id="IPR000873">
    <property type="entry name" value="AMP-dep_synth/lig_dom"/>
</dbReference>
<dbReference type="Proteomes" id="UP000199337">
    <property type="component" value="Unassembled WGS sequence"/>
</dbReference>
<dbReference type="EMBL" id="FOOX01000003">
    <property type="protein sequence ID" value="SFG30146.1"/>
    <property type="molecule type" value="Genomic_DNA"/>
</dbReference>
<gene>
    <name evidence="2" type="ORF">SAMN05660649_01333</name>
</gene>
<evidence type="ECO:0000259" key="1">
    <source>
        <dbReference type="Pfam" id="PF00501"/>
    </source>
</evidence>
<name>A0A1I2QWT7_9FIRM</name>